<gene>
    <name evidence="2" type="ORF">DI392_05030</name>
</gene>
<dbReference type="PIRSF" id="PIRSF006257">
    <property type="entry name" value="UCP006257"/>
    <property type="match status" value="1"/>
</dbReference>
<dbReference type="InterPro" id="IPR023376">
    <property type="entry name" value="YqcC-like_dom"/>
</dbReference>
<dbReference type="InterPro" id="IPR036814">
    <property type="entry name" value="YqcC-like_sf"/>
</dbReference>
<dbReference type="Pfam" id="PF04287">
    <property type="entry name" value="DUF446"/>
    <property type="match status" value="1"/>
</dbReference>
<dbReference type="Proteomes" id="UP000245362">
    <property type="component" value="Unassembled WGS sequence"/>
</dbReference>
<dbReference type="InterPro" id="IPR007384">
    <property type="entry name" value="UCP006257"/>
</dbReference>
<reference evidence="2 3" key="1">
    <citation type="submission" date="2018-05" db="EMBL/GenBank/DDBJ databases">
        <title>Vibrio limimaris sp. nov., isolated from marine sediment.</title>
        <authorList>
            <person name="Li C.-M."/>
        </authorList>
    </citation>
    <scope>NUCLEOTIDE SEQUENCE [LARGE SCALE GENOMIC DNA]</scope>
    <source>
        <strain evidence="2 3">E4404</strain>
    </source>
</reference>
<dbReference type="PANTHER" id="PTHR39586:SF1">
    <property type="entry name" value="CYTOPLASMIC PROTEIN"/>
    <property type="match status" value="1"/>
</dbReference>
<dbReference type="SUPFAM" id="SSF158452">
    <property type="entry name" value="YqcC-like"/>
    <property type="match status" value="1"/>
</dbReference>
<keyword evidence="3" id="KW-1185">Reference proteome</keyword>
<dbReference type="PANTHER" id="PTHR39586">
    <property type="entry name" value="CYTOPLASMIC PROTEIN-RELATED"/>
    <property type="match status" value="1"/>
</dbReference>
<proteinExistence type="predicted"/>
<evidence type="ECO:0000313" key="2">
    <source>
        <dbReference type="EMBL" id="PWI34475.1"/>
    </source>
</evidence>
<evidence type="ECO:0000259" key="1">
    <source>
        <dbReference type="Pfam" id="PF04287"/>
    </source>
</evidence>
<comment type="caution">
    <text evidence="2">The sequence shown here is derived from an EMBL/GenBank/DDBJ whole genome shotgun (WGS) entry which is preliminary data.</text>
</comment>
<protein>
    <submittedName>
        <fullName evidence="2">Pseudouridine synthase</fullName>
    </submittedName>
</protein>
<feature type="domain" description="YqcC-like" evidence="1">
    <location>
        <begin position="8"/>
        <end position="101"/>
    </location>
</feature>
<dbReference type="Gene3D" id="1.20.1440.40">
    <property type="entry name" value="YqcC-like"/>
    <property type="match status" value="1"/>
</dbReference>
<name>A0A2U3BCK2_9VIBR</name>
<dbReference type="EMBL" id="QFWT01000002">
    <property type="protein sequence ID" value="PWI34475.1"/>
    <property type="molecule type" value="Genomic_DNA"/>
</dbReference>
<organism evidence="2 3">
    <name type="scientific">Vibrio albus</name>
    <dbReference type="NCBI Taxonomy" id="2200953"/>
    <lineage>
        <taxon>Bacteria</taxon>
        <taxon>Pseudomonadati</taxon>
        <taxon>Pseudomonadota</taxon>
        <taxon>Gammaproteobacteria</taxon>
        <taxon>Vibrionales</taxon>
        <taxon>Vibrionaceae</taxon>
        <taxon>Vibrio</taxon>
    </lineage>
</organism>
<dbReference type="AlphaFoldDB" id="A0A2U3BCK2"/>
<evidence type="ECO:0000313" key="3">
    <source>
        <dbReference type="Proteomes" id="UP000245362"/>
    </source>
</evidence>
<sequence length="104" mass="11914">MTKIIRFKQHLSELEQGMRESGLWSQSSPSAVALSSQQPFSVDTLTPEEWLQWIFIPRMLDLMSREQPVPSGFAISPYFEEVWKLDAGKQALLTLIEDIDKACQ</sequence>
<accession>A0A2U3BCK2</accession>
<dbReference type="OrthoDB" id="8794567at2"/>
<dbReference type="RefSeq" id="WP_109318811.1">
    <property type="nucleotide sequence ID" value="NZ_QFWT01000002.1"/>
</dbReference>
<dbReference type="GO" id="GO:0044010">
    <property type="term" value="P:single-species biofilm formation"/>
    <property type="evidence" value="ECO:0007669"/>
    <property type="project" value="TreeGrafter"/>
</dbReference>